<evidence type="ECO:0000256" key="3">
    <source>
        <dbReference type="ARBA" id="ARBA00022989"/>
    </source>
</evidence>
<comment type="subcellular location">
    <subcellularLocation>
        <location evidence="1 5">Cell membrane</location>
        <topology evidence="1 5">Multi-pass membrane protein</topology>
    </subcellularLocation>
</comment>
<feature type="transmembrane region" description="Helical" evidence="5">
    <location>
        <begin position="101"/>
        <end position="126"/>
    </location>
</feature>
<organism evidence="7 8">
    <name type="scientific">Saccharospirillum salsuginis</name>
    <dbReference type="NCBI Taxonomy" id="418750"/>
    <lineage>
        <taxon>Bacteria</taxon>
        <taxon>Pseudomonadati</taxon>
        <taxon>Pseudomonadota</taxon>
        <taxon>Gammaproteobacteria</taxon>
        <taxon>Oceanospirillales</taxon>
        <taxon>Saccharospirillaceae</taxon>
        <taxon>Saccharospirillum</taxon>
    </lineage>
</organism>
<dbReference type="InterPro" id="IPR000515">
    <property type="entry name" value="MetI-like"/>
</dbReference>
<dbReference type="RefSeq" id="WP_189608938.1">
    <property type="nucleotide sequence ID" value="NZ_BMXR01000005.1"/>
</dbReference>
<gene>
    <name evidence="7" type="ORF">GCM10007392_24430</name>
</gene>
<dbReference type="SUPFAM" id="SSF161098">
    <property type="entry name" value="MetI-like"/>
    <property type="match status" value="1"/>
</dbReference>
<evidence type="ECO:0000256" key="2">
    <source>
        <dbReference type="ARBA" id="ARBA00022692"/>
    </source>
</evidence>
<reference evidence="7" key="2">
    <citation type="submission" date="2020-09" db="EMBL/GenBank/DDBJ databases">
        <authorList>
            <person name="Sun Q."/>
            <person name="Kim S."/>
        </authorList>
    </citation>
    <scope>NUCLEOTIDE SEQUENCE</scope>
    <source>
        <strain evidence="7">KCTC 22169</strain>
    </source>
</reference>
<dbReference type="Proteomes" id="UP000626148">
    <property type="component" value="Unassembled WGS sequence"/>
</dbReference>
<keyword evidence="3 5" id="KW-1133">Transmembrane helix</keyword>
<dbReference type="CDD" id="cd06261">
    <property type="entry name" value="TM_PBP2"/>
    <property type="match status" value="1"/>
</dbReference>
<dbReference type="AlphaFoldDB" id="A0A918K9J9"/>
<accession>A0A918K9J9</accession>
<dbReference type="Pfam" id="PF00528">
    <property type="entry name" value="BPD_transp_1"/>
    <property type="match status" value="1"/>
</dbReference>
<feature type="domain" description="ABC transmembrane type-1" evidence="6">
    <location>
        <begin position="99"/>
        <end position="311"/>
    </location>
</feature>
<dbReference type="GO" id="GO:0005886">
    <property type="term" value="C:plasma membrane"/>
    <property type="evidence" value="ECO:0007669"/>
    <property type="project" value="UniProtKB-SubCell"/>
</dbReference>
<evidence type="ECO:0000259" key="6">
    <source>
        <dbReference type="PROSITE" id="PS50928"/>
    </source>
</evidence>
<feature type="transmembrane region" description="Helical" evidence="5">
    <location>
        <begin position="246"/>
        <end position="272"/>
    </location>
</feature>
<dbReference type="PANTHER" id="PTHR43376">
    <property type="entry name" value="OLIGOPEPTIDE TRANSPORT SYSTEM PERMEASE PROTEIN"/>
    <property type="match status" value="1"/>
</dbReference>
<feature type="transmembrane region" description="Helical" evidence="5">
    <location>
        <begin position="138"/>
        <end position="159"/>
    </location>
</feature>
<evidence type="ECO:0000256" key="1">
    <source>
        <dbReference type="ARBA" id="ARBA00004651"/>
    </source>
</evidence>
<proteinExistence type="inferred from homology"/>
<sequence>MRYISSRLMFYFVAFLIAISFNFLLPRLMPGDPVDALFAGAAGRMDPSQMDAVRAMYGFSEGTLIEQYFKYVKSVFTGDLGPSILMYPTDVTTVLGFTFPWTLFLVGLGVVTAIGLGLVIGTIAAYRRGTWFASLFPPIAAVVSSMPAVVTALLLFYFFGLKLEWFPLSYAADQSLEPGWTWPYIKSIAHHAVLPLIVIIMVSLAQWVMTMRNAMINVLGEDIITMAEAKGLSPARIMLRYASRNAVLPVVTSVAMGLGFAVAGQIFIEIVFNYPGVGNTLLKAINARDYPLVQALLLLIVVFVLIGNFIADLTYLWLDPRLRKS</sequence>
<dbReference type="EMBL" id="BMXR01000005">
    <property type="protein sequence ID" value="GGX55805.1"/>
    <property type="molecule type" value="Genomic_DNA"/>
</dbReference>
<name>A0A918K9J9_9GAMM</name>
<dbReference type="PANTHER" id="PTHR43376:SF1">
    <property type="entry name" value="OLIGOPEPTIDE TRANSPORT SYSTEM PERMEASE PROTEIN"/>
    <property type="match status" value="1"/>
</dbReference>
<dbReference type="PROSITE" id="PS50928">
    <property type="entry name" value="ABC_TM1"/>
    <property type="match status" value="1"/>
</dbReference>
<feature type="transmembrane region" description="Helical" evidence="5">
    <location>
        <begin position="188"/>
        <end position="209"/>
    </location>
</feature>
<keyword evidence="2 5" id="KW-0812">Transmembrane</keyword>
<feature type="transmembrane region" description="Helical" evidence="5">
    <location>
        <begin position="292"/>
        <end position="318"/>
    </location>
</feature>
<feature type="transmembrane region" description="Helical" evidence="5">
    <location>
        <begin position="7"/>
        <end position="25"/>
    </location>
</feature>
<evidence type="ECO:0000256" key="4">
    <source>
        <dbReference type="ARBA" id="ARBA00023136"/>
    </source>
</evidence>
<comment type="caution">
    <text evidence="7">The sequence shown here is derived from an EMBL/GenBank/DDBJ whole genome shotgun (WGS) entry which is preliminary data.</text>
</comment>
<evidence type="ECO:0000313" key="8">
    <source>
        <dbReference type="Proteomes" id="UP000626148"/>
    </source>
</evidence>
<protein>
    <submittedName>
        <fullName evidence="7">Peptide ABC transporter permease</fullName>
    </submittedName>
</protein>
<reference evidence="7" key="1">
    <citation type="journal article" date="2014" name="Int. J. Syst. Evol. Microbiol.">
        <title>Complete genome sequence of Corynebacterium casei LMG S-19264T (=DSM 44701T), isolated from a smear-ripened cheese.</title>
        <authorList>
            <consortium name="US DOE Joint Genome Institute (JGI-PGF)"/>
            <person name="Walter F."/>
            <person name="Albersmeier A."/>
            <person name="Kalinowski J."/>
            <person name="Ruckert C."/>
        </authorList>
    </citation>
    <scope>NUCLEOTIDE SEQUENCE</scope>
    <source>
        <strain evidence="7">KCTC 22169</strain>
    </source>
</reference>
<evidence type="ECO:0000313" key="7">
    <source>
        <dbReference type="EMBL" id="GGX55805.1"/>
    </source>
</evidence>
<evidence type="ECO:0000256" key="5">
    <source>
        <dbReference type="RuleBase" id="RU363032"/>
    </source>
</evidence>
<dbReference type="Gene3D" id="1.10.3720.10">
    <property type="entry name" value="MetI-like"/>
    <property type="match status" value="1"/>
</dbReference>
<comment type="similarity">
    <text evidence="5">Belongs to the binding-protein-dependent transport system permease family.</text>
</comment>
<keyword evidence="8" id="KW-1185">Reference proteome</keyword>
<keyword evidence="4 5" id="KW-0472">Membrane</keyword>
<dbReference type="InterPro" id="IPR035906">
    <property type="entry name" value="MetI-like_sf"/>
</dbReference>
<keyword evidence="5" id="KW-0813">Transport</keyword>
<dbReference type="GO" id="GO:0055085">
    <property type="term" value="P:transmembrane transport"/>
    <property type="evidence" value="ECO:0007669"/>
    <property type="project" value="InterPro"/>
</dbReference>